<evidence type="ECO:0000313" key="1">
    <source>
        <dbReference type="EMBL" id="OLL26472.1"/>
    </source>
</evidence>
<organism evidence="1 2">
    <name type="scientific">Neolecta irregularis (strain DAH-3)</name>
    <dbReference type="NCBI Taxonomy" id="1198029"/>
    <lineage>
        <taxon>Eukaryota</taxon>
        <taxon>Fungi</taxon>
        <taxon>Dikarya</taxon>
        <taxon>Ascomycota</taxon>
        <taxon>Taphrinomycotina</taxon>
        <taxon>Neolectales</taxon>
        <taxon>Neolectaceae</taxon>
        <taxon>Neolecta</taxon>
    </lineage>
</organism>
<sequence>MPHCHNLEDSKSKKKFGRTFSLKKRSKSRTSQLDSVGSAAHMINLVPKKQRSRIYDELPTIQLRKKENYFSKLPDNLVLQIFSHVEPLVNFSNLKIFNLAPHSWIPQRDHITGLPCYTILSSICSHWRNLIHSSQYHTVFKASAFFSTAFANNDKCLAAVCLSVHRNIFTLGNIQLLFIEIPYLRVQEYATLVNELLSFKKTIRIIFVNARDITNSADVLHALHHLIQSKLQIIMDTCKRLDIIGDYCKSLIGDLLRIVVLNILASSSREIMIYTDANTIIQVGTFAIFTNFEEKTNLQKLSIISQSIPEDDLWCESFRKFTRTRISDSLTYLQLGWNWLQAASLFRTINNDQDAIDIGNSVLRHLFRLKRANPSIKIIELDHATFFKRGILFGIQGFLKLHSLKVTLSPDAWVWIGRNSTQDAPEFNENWAYRENELLFPAKIFVDWGNIKNTLHSRKVLKESNM</sequence>
<keyword evidence="2" id="KW-1185">Reference proteome</keyword>
<dbReference type="EMBL" id="LXFE01000178">
    <property type="protein sequence ID" value="OLL26472.1"/>
    <property type="molecule type" value="Genomic_DNA"/>
</dbReference>
<comment type="caution">
    <text evidence="1">The sequence shown here is derived from an EMBL/GenBank/DDBJ whole genome shotgun (WGS) entry which is preliminary data.</text>
</comment>
<protein>
    <recommendedName>
        <fullName evidence="3">F-box domain-containing protein</fullName>
    </recommendedName>
</protein>
<name>A0A1U7LV98_NEOID</name>
<evidence type="ECO:0008006" key="3">
    <source>
        <dbReference type="Google" id="ProtNLM"/>
    </source>
</evidence>
<dbReference type="Proteomes" id="UP000186594">
    <property type="component" value="Unassembled WGS sequence"/>
</dbReference>
<gene>
    <name evidence="1" type="ORF">NEOLI_002355</name>
</gene>
<evidence type="ECO:0000313" key="2">
    <source>
        <dbReference type="Proteomes" id="UP000186594"/>
    </source>
</evidence>
<proteinExistence type="predicted"/>
<accession>A0A1U7LV98</accession>
<dbReference type="AlphaFoldDB" id="A0A1U7LV98"/>
<reference evidence="1 2" key="1">
    <citation type="submission" date="2016-04" db="EMBL/GenBank/DDBJ databases">
        <title>Evolutionary innovation and constraint leading to complex multicellularity in the Ascomycota.</title>
        <authorList>
            <person name="Cisse O."/>
            <person name="Nguyen A."/>
            <person name="Hewitt D.A."/>
            <person name="Jedd G."/>
            <person name="Stajich J.E."/>
        </authorList>
    </citation>
    <scope>NUCLEOTIDE SEQUENCE [LARGE SCALE GENOMIC DNA]</scope>
    <source>
        <strain evidence="1 2">DAH-3</strain>
    </source>
</reference>